<keyword evidence="3" id="KW-1185">Reference proteome</keyword>
<evidence type="ECO:0000313" key="3">
    <source>
        <dbReference type="Proteomes" id="UP001501303"/>
    </source>
</evidence>
<sequence length="211" mass="23123">MEIVLAVVLLSFVMFVALTVRAVRAVKRGVERTGREVRRSLSDTALRARAAQPGLTGEVARTRRELRSSIDSTRAVLRAGSSDDPALREALGLLDQLHGHARQLDRELDVLMAGEPDRARIAARLPELRERADRIRNSADSLRFAAQDRAHRHDTDALDALHQQIDIEAGALRHWAPATPPPDSTPPVGPEPGTGPARLSAKFRRRPQGTG</sequence>
<proteinExistence type="predicted"/>
<feature type="compositionally biased region" description="Pro residues" evidence="1">
    <location>
        <begin position="178"/>
        <end position="190"/>
    </location>
</feature>
<organism evidence="2 3">
    <name type="scientific">Streptomyces sodiiphilus</name>
    <dbReference type="NCBI Taxonomy" id="226217"/>
    <lineage>
        <taxon>Bacteria</taxon>
        <taxon>Bacillati</taxon>
        <taxon>Actinomycetota</taxon>
        <taxon>Actinomycetes</taxon>
        <taxon>Kitasatosporales</taxon>
        <taxon>Streptomycetaceae</taxon>
        <taxon>Streptomyces</taxon>
    </lineage>
</organism>
<evidence type="ECO:0008006" key="4">
    <source>
        <dbReference type="Google" id="ProtNLM"/>
    </source>
</evidence>
<feature type="compositionally biased region" description="Basic residues" evidence="1">
    <location>
        <begin position="201"/>
        <end position="211"/>
    </location>
</feature>
<comment type="caution">
    <text evidence="2">The sequence shown here is derived from an EMBL/GenBank/DDBJ whole genome shotgun (WGS) entry which is preliminary data.</text>
</comment>
<dbReference type="EMBL" id="BAAAMJ010000043">
    <property type="protein sequence ID" value="GAA1925567.1"/>
    <property type="molecule type" value="Genomic_DNA"/>
</dbReference>
<name>A0ABN2PN69_9ACTN</name>
<gene>
    <name evidence="2" type="ORF">GCM10009716_37290</name>
</gene>
<dbReference type="Proteomes" id="UP001501303">
    <property type="component" value="Unassembled WGS sequence"/>
</dbReference>
<evidence type="ECO:0000313" key="2">
    <source>
        <dbReference type="EMBL" id="GAA1925567.1"/>
    </source>
</evidence>
<feature type="region of interest" description="Disordered" evidence="1">
    <location>
        <begin position="174"/>
        <end position="211"/>
    </location>
</feature>
<reference evidence="2 3" key="1">
    <citation type="journal article" date="2019" name="Int. J. Syst. Evol. Microbiol.">
        <title>The Global Catalogue of Microorganisms (GCM) 10K type strain sequencing project: providing services to taxonomists for standard genome sequencing and annotation.</title>
        <authorList>
            <consortium name="The Broad Institute Genomics Platform"/>
            <consortium name="The Broad Institute Genome Sequencing Center for Infectious Disease"/>
            <person name="Wu L."/>
            <person name="Ma J."/>
        </authorList>
    </citation>
    <scope>NUCLEOTIDE SEQUENCE [LARGE SCALE GENOMIC DNA]</scope>
    <source>
        <strain evidence="2 3">JCM 13581</strain>
    </source>
</reference>
<evidence type="ECO:0000256" key="1">
    <source>
        <dbReference type="SAM" id="MobiDB-lite"/>
    </source>
</evidence>
<dbReference type="RefSeq" id="WP_344263848.1">
    <property type="nucleotide sequence ID" value="NZ_BAAAMJ010000043.1"/>
</dbReference>
<accession>A0ABN2PN69</accession>
<protein>
    <recommendedName>
        <fullName evidence="4">Secreted protein</fullName>
    </recommendedName>
</protein>